<evidence type="ECO:0000313" key="4">
    <source>
        <dbReference type="Proteomes" id="UP000431684"/>
    </source>
</evidence>
<gene>
    <name evidence="3" type="ORF">GJV26_04310</name>
</gene>
<dbReference type="InterPro" id="IPR006016">
    <property type="entry name" value="UspA"/>
</dbReference>
<sequence length="303" mass="32239">MTPVEPRRFCVNDDITDSLQPRRLLLATDLSPRCDRPLDRARQLAAEWRADLTVLVVQQGPSTPEDVSSWLDGSGPGQAFHHAARAELAEEFAGTSVTPALQVVEGDVTDGILGAAATLGDAVVVIGASPDVPFEQVILGSTAGRLVQDLAQPLLVVRQRTRGSYARVLVANDFSDASRRALDTALRLFPGRGITLYHVLEDSAADAPPDAAQASLAQGERFLDGCALAAGVRERIHIAVGHGLVTESITRHVIEDGIRLVVLGVHPQSTVARVFMGSTSEDLLQHLPCDTLLVRATEGSDDG</sequence>
<dbReference type="Proteomes" id="UP000431684">
    <property type="component" value="Unassembled WGS sequence"/>
</dbReference>
<dbReference type="PANTHER" id="PTHR46268">
    <property type="entry name" value="STRESS RESPONSE PROTEIN NHAX"/>
    <property type="match status" value="1"/>
</dbReference>
<organism evidence="3 4">
    <name type="scientific">Pseudoduganella dura</name>
    <dbReference type="NCBI Taxonomy" id="321982"/>
    <lineage>
        <taxon>Bacteria</taxon>
        <taxon>Pseudomonadati</taxon>
        <taxon>Pseudomonadota</taxon>
        <taxon>Betaproteobacteria</taxon>
        <taxon>Burkholderiales</taxon>
        <taxon>Oxalobacteraceae</taxon>
        <taxon>Telluria group</taxon>
        <taxon>Pseudoduganella</taxon>
    </lineage>
</organism>
<evidence type="ECO:0000313" key="3">
    <source>
        <dbReference type="EMBL" id="MUI11710.1"/>
    </source>
</evidence>
<comment type="similarity">
    <text evidence="1">Belongs to the universal stress protein A family.</text>
</comment>
<dbReference type="Pfam" id="PF00582">
    <property type="entry name" value="Usp"/>
    <property type="match status" value="2"/>
</dbReference>
<proteinExistence type="inferred from homology"/>
<keyword evidence="4" id="KW-1185">Reference proteome</keyword>
<dbReference type="OrthoDB" id="9792500at2"/>
<dbReference type="EMBL" id="WNWM01000002">
    <property type="protein sequence ID" value="MUI11710.1"/>
    <property type="molecule type" value="Genomic_DNA"/>
</dbReference>
<dbReference type="InterPro" id="IPR014729">
    <property type="entry name" value="Rossmann-like_a/b/a_fold"/>
</dbReference>
<dbReference type="InterPro" id="IPR006015">
    <property type="entry name" value="Universal_stress_UspA"/>
</dbReference>
<evidence type="ECO:0000256" key="1">
    <source>
        <dbReference type="ARBA" id="ARBA00008791"/>
    </source>
</evidence>
<comment type="caution">
    <text evidence="3">The sequence shown here is derived from an EMBL/GenBank/DDBJ whole genome shotgun (WGS) entry which is preliminary data.</text>
</comment>
<name>A0A6I3XAU7_9BURK</name>
<feature type="domain" description="UspA" evidence="2">
    <location>
        <begin position="22"/>
        <end position="158"/>
    </location>
</feature>
<dbReference type="PANTHER" id="PTHR46268:SF6">
    <property type="entry name" value="UNIVERSAL STRESS PROTEIN UP12"/>
    <property type="match status" value="1"/>
</dbReference>
<protein>
    <submittedName>
        <fullName evidence="3">Universal stress protein</fullName>
    </submittedName>
</protein>
<dbReference type="AlphaFoldDB" id="A0A6I3XAU7"/>
<dbReference type="Gene3D" id="3.40.50.12370">
    <property type="match status" value="1"/>
</dbReference>
<evidence type="ECO:0000259" key="2">
    <source>
        <dbReference type="Pfam" id="PF00582"/>
    </source>
</evidence>
<dbReference type="SUPFAM" id="SSF52402">
    <property type="entry name" value="Adenine nucleotide alpha hydrolases-like"/>
    <property type="match status" value="2"/>
</dbReference>
<feature type="domain" description="UspA" evidence="2">
    <location>
        <begin position="165"/>
        <end position="295"/>
    </location>
</feature>
<reference evidence="3 4" key="1">
    <citation type="submission" date="2019-11" db="EMBL/GenBank/DDBJ databases">
        <title>Draft Genome Sequences of Six Type Strains of the Genus Massilia.</title>
        <authorList>
            <person name="Miess H."/>
            <person name="Frediansyah A."/>
            <person name="Goeker M."/>
            <person name="Gross H."/>
        </authorList>
    </citation>
    <scope>NUCLEOTIDE SEQUENCE [LARGE SCALE GENOMIC DNA]</scope>
    <source>
        <strain evidence="3 4">DSM 17513</strain>
    </source>
</reference>
<dbReference type="PRINTS" id="PR01438">
    <property type="entry name" value="UNVRSLSTRESS"/>
</dbReference>
<dbReference type="Gene3D" id="3.40.50.620">
    <property type="entry name" value="HUPs"/>
    <property type="match status" value="1"/>
</dbReference>
<accession>A0A6I3XAU7</accession>
<dbReference type="CDD" id="cd00293">
    <property type="entry name" value="USP-like"/>
    <property type="match status" value="2"/>
</dbReference>